<evidence type="ECO:0000313" key="3">
    <source>
        <dbReference type="Proteomes" id="UP000023152"/>
    </source>
</evidence>
<comment type="caution">
    <text evidence="2">The sequence shown here is derived from an EMBL/GenBank/DDBJ whole genome shotgun (WGS) entry which is preliminary data.</text>
</comment>
<protein>
    <submittedName>
        <fullName evidence="2">Uncharacterized protein</fullName>
    </submittedName>
</protein>
<gene>
    <name evidence="2" type="ORF">RFI_30571</name>
</gene>
<sequence>MKLRIGNEAITVLFAKKRNKLWICQRICFYACQYDKTLMGSLTHELRNGAKNLNITDKICLMRYTLAVARVCNSQATKDLFNLIVLFENEITYSIWYIFLDAAQVVFNIINDDDVLAQSVTPRDRDEETHALLKHLTLRAMSKHGYQSVIDEALKRFKAFMNLKYIVYVETLIILILITFELNAYLAPALRNVVYSIEIEHGGIIKSETLFVNARLINLCEQFDEIILEKETTQQAPYEKNENNKT</sequence>
<name>X6M098_RETFI</name>
<dbReference type="Proteomes" id="UP000023152">
    <property type="component" value="Unassembled WGS sequence"/>
</dbReference>
<accession>X6M098</accession>
<proteinExistence type="predicted"/>
<keyword evidence="1" id="KW-0812">Transmembrane</keyword>
<dbReference type="Gene3D" id="1.25.50.20">
    <property type="match status" value="1"/>
</dbReference>
<evidence type="ECO:0000256" key="1">
    <source>
        <dbReference type="SAM" id="Phobius"/>
    </source>
</evidence>
<dbReference type="OrthoDB" id="10031169at2759"/>
<organism evidence="2 3">
    <name type="scientific">Reticulomyxa filosa</name>
    <dbReference type="NCBI Taxonomy" id="46433"/>
    <lineage>
        <taxon>Eukaryota</taxon>
        <taxon>Sar</taxon>
        <taxon>Rhizaria</taxon>
        <taxon>Retaria</taxon>
        <taxon>Foraminifera</taxon>
        <taxon>Monothalamids</taxon>
        <taxon>Reticulomyxidae</taxon>
        <taxon>Reticulomyxa</taxon>
    </lineage>
</organism>
<keyword evidence="3" id="KW-1185">Reference proteome</keyword>
<keyword evidence="1" id="KW-1133">Transmembrane helix</keyword>
<keyword evidence="1" id="KW-0472">Membrane</keyword>
<dbReference type="EMBL" id="ASPP01026766">
    <property type="protein sequence ID" value="ETO06822.1"/>
    <property type="molecule type" value="Genomic_DNA"/>
</dbReference>
<dbReference type="AlphaFoldDB" id="X6M098"/>
<reference evidence="2 3" key="1">
    <citation type="journal article" date="2013" name="Curr. Biol.">
        <title>The Genome of the Foraminiferan Reticulomyxa filosa.</title>
        <authorList>
            <person name="Glockner G."/>
            <person name="Hulsmann N."/>
            <person name="Schleicher M."/>
            <person name="Noegel A.A."/>
            <person name="Eichinger L."/>
            <person name="Gallinger C."/>
            <person name="Pawlowski J."/>
            <person name="Sierra R."/>
            <person name="Euteneuer U."/>
            <person name="Pillet L."/>
            <person name="Moustafa A."/>
            <person name="Platzer M."/>
            <person name="Groth M."/>
            <person name="Szafranski K."/>
            <person name="Schliwa M."/>
        </authorList>
    </citation>
    <scope>NUCLEOTIDE SEQUENCE [LARGE SCALE GENOMIC DNA]</scope>
</reference>
<feature type="transmembrane region" description="Helical" evidence="1">
    <location>
        <begin position="165"/>
        <end position="186"/>
    </location>
</feature>
<evidence type="ECO:0000313" key="2">
    <source>
        <dbReference type="EMBL" id="ETO06822.1"/>
    </source>
</evidence>